<dbReference type="EMBL" id="JBHSQV010000034">
    <property type="protein sequence ID" value="MFC5985973.1"/>
    <property type="molecule type" value="Genomic_DNA"/>
</dbReference>
<sequence length="335" mass="38802">MNGFFNRMFWGMLLITAGVLFFLDQMGTISVDLGEIIATYWPLIIIYFSLKGLFIHHKGDGWSGSMIWNLFGIAIGVYFLGRNLDFIDIEFDEIFPYIIPVLLIIFGLSIILSPKKKTNHWAQWNGAPEDTWHKETGGMDKSEWKQHKHEMKQKWKVARDELKKDKKMTDEELKEEMKRKLDEMERMAHNMTPPEPSPEWEEPFKTVQKAPANQNNFIGDFMLGSDYFELVPMNISHFIGDTFIDLTKAHIPYGETKMNISSFIGDVKIFVPYDADLEIRVTSSSFLGDMHIMEKREGGIFKNVNYTPDTYQEAGKKIRIVTSMFIGDVKIQRVG</sequence>
<feature type="transmembrane region" description="Helical" evidence="2">
    <location>
        <begin position="66"/>
        <end position="82"/>
    </location>
</feature>
<keyword evidence="6" id="KW-1185">Reference proteome</keyword>
<dbReference type="InterPro" id="IPR024425">
    <property type="entry name" value="LiaF-like_C"/>
</dbReference>
<evidence type="ECO:0000313" key="6">
    <source>
        <dbReference type="Proteomes" id="UP001596250"/>
    </source>
</evidence>
<feature type="coiled-coil region" evidence="1">
    <location>
        <begin position="159"/>
        <end position="190"/>
    </location>
</feature>
<evidence type="ECO:0000313" key="5">
    <source>
        <dbReference type="EMBL" id="MFC5985973.1"/>
    </source>
</evidence>
<accession>A0ABW1ILN2</accession>
<evidence type="ECO:0000256" key="2">
    <source>
        <dbReference type="SAM" id="Phobius"/>
    </source>
</evidence>
<dbReference type="Pfam" id="PF22570">
    <property type="entry name" value="LiaF-TM"/>
    <property type="match status" value="1"/>
</dbReference>
<evidence type="ECO:0000259" key="4">
    <source>
        <dbReference type="Pfam" id="PF22570"/>
    </source>
</evidence>
<evidence type="ECO:0000256" key="1">
    <source>
        <dbReference type="SAM" id="Coils"/>
    </source>
</evidence>
<feature type="transmembrane region" description="Helical" evidence="2">
    <location>
        <begin position="37"/>
        <end position="54"/>
    </location>
</feature>
<proteinExistence type="predicted"/>
<keyword evidence="1" id="KW-0175">Coiled coil</keyword>
<comment type="caution">
    <text evidence="5">The sequence shown here is derived from an EMBL/GenBank/DDBJ whole genome shotgun (WGS) entry which is preliminary data.</text>
</comment>
<keyword evidence="2" id="KW-1133">Transmembrane helix</keyword>
<dbReference type="InterPro" id="IPR054331">
    <property type="entry name" value="LiaF_TM"/>
</dbReference>
<feature type="domain" description="Cell wall-active antibiotics response LiaF-like C-terminal" evidence="3">
    <location>
        <begin position="217"/>
        <end position="331"/>
    </location>
</feature>
<dbReference type="InterPro" id="IPR047793">
    <property type="entry name" value="LiaF_C"/>
</dbReference>
<dbReference type="NCBIfam" id="NF040535">
    <property type="entry name" value="LiaF_C_term"/>
    <property type="match status" value="1"/>
</dbReference>
<evidence type="ECO:0000259" key="3">
    <source>
        <dbReference type="Pfam" id="PF09922"/>
    </source>
</evidence>
<gene>
    <name evidence="5" type="primary">liaF</name>
    <name evidence="5" type="ORF">ACFPXP_05945</name>
</gene>
<feature type="transmembrane region" description="Helical" evidence="2">
    <location>
        <begin position="94"/>
        <end position="112"/>
    </location>
</feature>
<reference evidence="6" key="1">
    <citation type="journal article" date="2019" name="Int. J. Syst. Evol. Microbiol.">
        <title>The Global Catalogue of Microorganisms (GCM) 10K type strain sequencing project: providing services to taxonomists for standard genome sequencing and annotation.</title>
        <authorList>
            <consortium name="The Broad Institute Genomics Platform"/>
            <consortium name="The Broad Institute Genome Sequencing Center for Infectious Disease"/>
            <person name="Wu L."/>
            <person name="Ma J."/>
        </authorList>
    </citation>
    <scope>NUCLEOTIDE SEQUENCE [LARGE SCALE GENOMIC DNA]</scope>
    <source>
        <strain evidence="6">CCM 8749</strain>
    </source>
</reference>
<dbReference type="Proteomes" id="UP001596250">
    <property type="component" value="Unassembled WGS sequence"/>
</dbReference>
<protein>
    <submittedName>
        <fullName evidence="5">Cell wall-active antibiotics response protein LiaF</fullName>
    </submittedName>
</protein>
<dbReference type="Pfam" id="PF09922">
    <property type="entry name" value="LiaF-like_C"/>
    <property type="match status" value="1"/>
</dbReference>
<feature type="domain" description="LiaF transmembrane" evidence="4">
    <location>
        <begin position="9"/>
        <end position="117"/>
    </location>
</feature>
<keyword evidence="2" id="KW-0472">Membrane</keyword>
<keyword evidence="2" id="KW-0812">Transmembrane</keyword>
<dbReference type="RefSeq" id="WP_379893272.1">
    <property type="nucleotide sequence ID" value="NZ_CBCSCT010000019.1"/>
</dbReference>
<organism evidence="5 6">
    <name type="scientific">Marinicrinis lubricantis</name>
    <dbReference type="NCBI Taxonomy" id="2086470"/>
    <lineage>
        <taxon>Bacteria</taxon>
        <taxon>Bacillati</taxon>
        <taxon>Bacillota</taxon>
        <taxon>Bacilli</taxon>
        <taxon>Bacillales</taxon>
        <taxon>Paenibacillaceae</taxon>
    </lineage>
</organism>
<name>A0ABW1ILN2_9BACL</name>